<feature type="chain" id="PRO_5038340173" description="DUF3221 domain-containing protein" evidence="1">
    <location>
        <begin position="21"/>
        <end position="108"/>
    </location>
</feature>
<keyword evidence="1" id="KW-0732">Signal</keyword>
<organism evidence="2 3">
    <name type="scientific">Bacillus benzoevorans</name>
    <dbReference type="NCBI Taxonomy" id="1456"/>
    <lineage>
        <taxon>Bacteria</taxon>
        <taxon>Bacillati</taxon>
        <taxon>Bacillota</taxon>
        <taxon>Bacilli</taxon>
        <taxon>Bacillales</taxon>
        <taxon>Bacillaceae</taxon>
        <taxon>Bacillus</taxon>
    </lineage>
</organism>
<dbReference type="RefSeq" id="WP_184524250.1">
    <property type="nucleotide sequence ID" value="NZ_JACHGK010000003.1"/>
</dbReference>
<evidence type="ECO:0000313" key="3">
    <source>
        <dbReference type="Proteomes" id="UP000531594"/>
    </source>
</evidence>
<sequence length="108" mass="11873">MVIKKISILFTTLFIGLLLAACQSDDKAKNNEVEATFTGTISEINQQNALVDIETGDILKSGDKVYVDLSKSEANFKVGDKVEVGYDGVIRESYPLGINVVYVELIKR</sequence>
<dbReference type="EMBL" id="JACHGK010000003">
    <property type="protein sequence ID" value="MBB6444835.1"/>
    <property type="molecule type" value="Genomic_DNA"/>
</dbReference>
<dbReference type="PROSITE" id="PS51257">
    <property type="entry name" value="PROKAR_LIPOPROTEIN"/>
    <property type="match status" value="1"/>
</dbReference>
<dbReference type="Pfam" id="PF11518">
    <property type="entry name" value="DUF3221"/>
    <property type="match status" value="1"/>
</dbReference>
<protein>
    <recommendedName>
        <fullName evidence="4">DUF3221 domain-containing protein</fullName>
    </recommendedName>
</protein>
<feature type="signal peptide" evidence="1">
    <location>
        <begin position="1"/>
        <end position="20"/>
    </location>
</feature>
<dbReference type="InterPro" id="IPR021598">
    <property type="entry name" value="DUF3221"/>
</dbReference>
<keyword evidence="3" id="KW-1185">Reference proteome</keyword>
<dbReference type="AlphaFoldDB" id="A0A7X0LUU9"/>
<name>A0A7X0LUU9_9BACI</name>
<proteinExistence type="predicted"/>
<evidence type="ECO:0000313" key="2">
    <source>
        <dbReference type="EMBL" id="MBB6444835.1"/>
    </source>
</evidence>
<evidence type="ECO:0000256" key="1">
    <source>
        <dbReference type="SAM" id="SignalP"/>
    </source>
</evidence>
<dbReference type="Proteomes" id="UP000531594">
    <property type="component" value="Unassembled WGS sequence"/>
</dbReference>
<reference evidence="2 3" key="1">
    <citation type="submission" date="2020-08" db="EMBL/GenBank/DDBJ databases">
        <title>Genomic Encyclopedia of Type Strains, Phase IV (KMG-IV): sequencing the most valuable type-strain genomes for metagenomic binning, comparative biology and taxonomic classification.</title>
        <authorList>
            <person name="Goeker M."/>
        </authorList>
    </citation>
    <scope>NUCLEOTIDE SEQUENCE [LARGE SCALE GENOMIC DNA]</scope>
    <source>
        <strain evidence="2 3">DSM 5391</strain>
    </source>
</reference>
<comment type="caution">
    <text evidence="2">The sequence shown here is derived from an EMBL/GenBank/DDBJ whole genome shotgun (WGS) entry which is preliminary data.</text>
</comment>
<accession>A0A7X0LUU9</accession>
<gene>
    <name evidence="2" type="ORF">HNR53_001444</name>
</gene>
<evidence type="ECO:0008006" key="4">
    <source>
        <dbReference type="Google" id="ProtNLM"/>
    </source>
</evidence>